<evidence type="ECO:0000256" key="2">
    <source>
        <dbReference type="ARBA" id="ARBA00013194"/>
    </source>
</evidence>
<keyword evidence="3" id="KW-0697">Rotamase</keyword>
<dbReference type="InterPro" id="IPR002130">
    <property type="entry name" value="Cyclophilin-type_PPIase_dom"/>
</dbReference>
<dbReference type="EMBL" id="LCWF01000006">
    <property type="protein sequence ID" value="KKY29041.1"/>
    <property type="molecule type" value="Genomic_DNA"/>
</dbReference>
<dbReference type="Pfam" id="PF00160">
    <property type="entry name" value="Pro_isomerase"/>
    <property type="match status" value="1"/>
</dbReference>
<dbReference type="GO" id="GO:0000324">
    <property type="term" value="C:fungal-type vacuole"/>
    <property type="evidence" value="ECO:0007669"/>
    <property type="project" value="TreeGrafter"/>
</dbReference>
<dbReference type="FunFam" id="2.40.100.10:FF:000001">
    <property type="entry name" value="Peptidyl-prolyl cis-trans isomerase"/>
    <property type="match status" value="1"/>
</dbReference>
<dbReference type="GO" id="GO:0003755">
    <property type="term" value="F:peptidyl-prolyl cis-trans isomerase activity"/>
    <property type="evidence" value="ECO:0007669"/>
    <property type="project" value="UniProtKB-KW"/>
</dbReference>
<evidence type="ECO:0000256" key="4">
    <source>
        <dbReference type="ARBA" id="ARBA00023235"/>
    </source>
</evidence>
<gene>
    <name evidence="9" type="ORF">UCRPC4_g00230</name>
</gene>
<dbReference type="InterPro" id="IPR020892">
    <property type="entry name" value="Cyclophilin-type_PPIase_CS"/>
</dbReference>
<name>A0A0G2F454_PHACM</name>
<evidence type="ECO:0000256" key="5">
    <source>
        <dbReference type="SAM" id="MobiDB-lite"/>
    </source>
</evidence>
<feature type="transmembrane region" description="Helical" evidence="6">
    <location>
        <begin position="292"/>
        <end position="310"/>
    </location>
</feature>
<dbReference type="EC" id="5.2.1.8" evidence="2"/>
<proteinExistence type="predicted"/>
<dbReference type="Proteomes" id="UP000053317">
    <property type="component" value="Unassembled WGS sequence"/>
</dbReference>
<dbReference type="PANTHER" id="PTHR11071">
    <property type="entry name" value="PEPTIDYL-PROLYL CIS-TRANS ISOMERASE"/>
    <property type="match status" value="1"/>
</dbReference>
<keyword evidence="10" id="KW-1185">Reference proteome</keyword>
<accession>A0A0G2F454</accession>
<keyword evidence="6" id="KW-0812">Transmembrane</keyword>
<dbReference type="PROSITE" id="PS50072">
    <property type="entry name" value="CSA_PPIASE_2"/>
    <property type="match status" value="1"/>
</dbReference>
<dbReference type="OrthoDB" id="193499at2759"/>
<evidence type="ECO:0000256" key="3">
    <source>
        <dbReference type="ARBA" id="ARBA00023110"/>
    </source>
</evidence>
<evidence type="ECO:0000313" key="10">
    <source>
        <dbReference type="Proteomes" id="UP000053317"/>
    </source>
</evidence>
<dbReference type="GO" id="GO:0005783">
    <property type="term" value="C:endoplasmic reticulum"/>
    <property type="evidence" value="ECO:0007669"/>
    <property type="project" value="TreeGrafter"/>
</dbReference>
<reference evidence="9 10" key="1">
    <citation type="submission" date="2015-05" db="EMBL/GenBank/DDBJ databases">
        <title>Distinctive expansion of gene families associated with plant cell wall degradation and secondary metabolism in the genomes of grapevine trunk pathogens.</title>
        <authorList>
            <person name="Lawrence D.P."/>
            <person name="Travadon R."/>
            <person name="Rolshausen P.E."/>
            <person name="Baumgartner K."/>
        </authorList>
    </citation>
    <scope>NUCLEOTIDE SEQUENCE [LARGE SCALE GENOMIC DNA]</scope>
    <source>
        <strain evidence="9">UCRPC4</strain>
    </source>
</reference>
<dbReference type="PANTHER" id="PTHR11071:SF561">
    <property type="entry name" value="PEPTIDYL-PROLYL CIS-TRANS ISOMERASE D-RELATED"/>
    <property type="match status" value="1"/>
</dbReference>
<feature type="domain" description="PPIase cyclophilin-type" evidence="8">
    <location>
        <begin position="39"/>
        <end position="196"/>
    </location>
</feature>
<dbReference type="CDD" id="cd01926">
    <property type="entry name" value="cyclophilin_ABH_like"/>
    <property type="match status" value="1"/>
</dbReference>
<keyword evidence="6" id="KW-0472">Membrane</keyword>
<evidence type="ECO:0000256" key="6">
    <source>
        <dbReference type="SAM" id="Phobius"/>
    </source>
</evidence>
<dbReference type="InterPro" id="IPR029000">
    <property type="entry name" value="Cyclophilin-like_dom_sf"/>
</dbReference>
<dbReference type="AlphaFoldDB" id="A0A0G2F454"/>
<dbReference type="SUPFAM" id="SSF50891">
    <property type="entry name" value="Cyclophilin-like"/>
    <property type="match status" value="1"/>
</dbReference>
<evidence type="ECO:0000256" key="1">
    <source>
        <dbReference type="ARBA" id="ARBA00000971"/>
    </source>
</evidence>
<dbReference type="Gene3D" id="2.40.100.10">
    <property type="entry name" value="Cyclophilin-like"/>
    <property type="match status" value="1"/>
</dbReference>
<organism evidence="9 10">
    <name type="scientific">Phaeomoniella chlamydospora</name>
    <name type="common">Phaeoacremonium chlamydosporum</name>
    <dbReference type="NCBI Taxonomy" id="158046"/>
    <lineage>
        <taxon>Eukaryota</taxon>
        <taxon>Fungi</taxon>
        <taxon>Dikarya</taxon>
        <taxon>Ascomycota</taxon>
        <taxon>Pezizomycotina</taxon>
        <taxon>Eurotiomycetes</taxon>
        <taxon>Chaetothyriomycetidae</taxon>
        <taxon>Phaeomoniellales</taxon>
        <taxon>Phaeomoniellaceae</taxon>
        <taxon>Phaeomoniella</taxon>
    </lineage>
</organism>
<evidence type="ECO:0000256" key="7">
    <source>
        <dbReference type="SAM" id="SignalP"/>
    </source>
</evidence>
<reference evidence="9 10" key="2">
    <citation type="submission" date="2015-05" db="EMBL/GenBank/DDBJ databases">
        <authorList>
            <person name="Morales-Cruz A."/>
            <person name="Amrine K.C."/>
            <person name="Cantu D."/>
        </authorList>
    </citation>
    <scope>NUCLEOTIDE SEQUENCE [LARGE SCALE GENOMIC DNA]</scope>
    <source>
        <strain evidence="9">UCRPC4</strain>
    </source>
</reference>
<protein>
    <recommendedName>
        <fullName evidence="2">peptidylprolyl isomerase</fullName>
        <ecNumber evidence="2">5.2.1.8</ecNumber>
    </recommendedName>
</protein>
<dbReference type="GO" id="GO:0006457">
    <property type="term" value="P:protein folding"/>
    <property type="evidence" value="ECO:0007669"/>
    <property type="project" value="InterPro"/>
</dbReference>
<keyword evidence="6" id="KW-1133">Transmembrane helix</keyword>
<dbReference type="GO" id="GO:0016018">
    <property type="term" value="F:cyclosporin A binding"/>
    <property type="evidence" value="ECO:0007669"/>
    <property type="project" value="TreeGrafter"/>
</dbReference>
<feature type="signal peptide" evidence="7">
    <location>
        <begin position="1"/>
        <end position="28"/>
    </location>
</feature>
<keyword evidence="7" id="KW-0732">Signal</keyword>
<sequence>MANLQNILITLMVILTATFLFMGQTAAAAKGPKITHKVYFDIQEGDESLGRIVIGLYGKTVPKTTENFRALATGEKGFGYEGSTFHRVIKNFMIQGGDFTRGDGTGGKSIYGDKFPDENFKLKHTRKGLLSMANAGKDTNGSQFFITTVITSWLDGRHVVFGEVLEGYDVVEKIENTKKGQGDKPAVPIKIVKSGELEVPAEALEKAKRKKDGVAKKNIPNLETIPYQTIKLTYPLFSPSIDLYSDTNEGAEPEATLPDSSSTDDDSSTTAPEKASSDEVKVLPAITDNSGLVAKALIGVIVLAGLGLYLKRRWSYRGYKELEKDLA</sequence>
<dbReference type="PRINTS" id="PR00153">
    <property type="entry name" value="CSAPPISMRASE"/>
</dbReference>
<comment type="caution">
    <text evidence="9">The sequence shown here is derived from an EMBL/GenBank/DDBJ whole genome shotgun (WGS) entry which is preliminary data.</text>
</comment>
<feature type="region of interest" description="Disordered" evidence="5">
    <location>
        <begin position="245"/>
        <end position="279"/>
    </location>
</feature>
<evidence type="ECO:0000313" key="9">
    <source>
        <dbReference type="EMBL" id="KKY29041.1"/>
    </source>
</evidence>
<feature type="chain" id="PRO_5002543809" description="peptidylprolyl isomerase" evidence="7">
    <location>
        <begin position="29"/>
        <end position="327"/>
    </location>
</feature>
<keyword evidence="4 9" id="KW-0413">Isomerase</keyword>
<comment type="catalytic activity">
    <reaction evidence="1">
        <text>[protein]-peptidylproline (omega=180) = [protein]-peptidylproline (omega=0)</text>
        <dbReference type="Rhea" id="RHEA:16237"/>
        <dbReference type="Rhea" id="RHEA-COMP:10747"/>
        <dbReference type="Rhea" id="RHEA-COMP:10748"/>
        <dbReference type="ChEBI" id="CHEBI:83833"/>
        <dbReference type="ChEBI" id="CHEBI:83834"/>
        <dbReference type="EC" id="5.2.1.8"/>
    </reaction>
</comment>
<dbReference type="PROSITE" id="PS00170">
    <property type="entry name" value="CSA_PPIASE_1"/>
    <property type="match status" value="1"/>
</dbReference>
<evidence type="ECO:0000259" key="8">
    <source>
        <dbReference type="PROSITE" id="PS50072"/>
    </source>
</evidence>